<feature type="domain" description="Transposase IS801/IS1294" evidence="1">
    <location>
        <begin position="36"/>
        <end position="204"/>
    </location>
</feature>
<proteinExistence type="predicted"/>
<organism evidence="2 3">
    <name type="scientific">Kuenenia stuttgartiensis</name>
    <dbReference type="NCBI Taxonomy" id="174633"/>
    <lineage>
        <taxon>Bacteria</taxon>
        <taxon>Pseudomonadati</taxon>
        <taxon>Planctomycetota</taxon>
        <taxon>Candidatus Brocadiia</taxon>
        <taxon>Candidatus Brocadiales</taxon>
        <taxon>Candidatus Brocadiaceae</taxon>
        <taxon>Candidatus Kuenenia</taxon>
    </lineage>
</organism>
<dbReference type="GO" id="GO:0004803">
    <property type="term" value="F:transposase activity"/>
    <property type="evidence" value="ECO:0007669"/>
    <property type="project" value="InterPro"/>
</dbReference>
<dbReference type="PANTHER" id="PTHR37023:SF1">
    <property type="entry name" value="ISSOD25 TRANSPOSASE TNPA_ISSOD25"/>
    <property type="match status" value="1"/>
</dbReference>
<dbReference type="AlphaFoldDB" id="A0A2C9CLK5"/>
<evidence type="ECO:0000313" key="2">
    <source>
        <dbReference type="EMBL" id="SOH06483.1"/>
    </source>
</evidence>
<evidence type="ECO:0000259" key="1">
    <source>
        <dbReference type="Pfam" id="PF04986"/>
    </source>
</evidence>
<dbReference type="EMBL" id="LT934425">
    <property type="protein sequence ID" value="SOH06483.1"/>
    <property type="molecule type" value="Genomic_DNA"/>
</dbReference>
<keyword evidence="3" id="KW-1185">Reference proteome</keyword>
<gene>
    <name evidence="2" type="ORF">KSMBR1_4011</name>
</gene>
<dbReference type="GO" id="GO:0003677">
    <property type="term" value="F:DNA binding"/>
    <property type="evidence" value="ECO:0007669"/>
    <property type="project" value="InterPro"/>
</dbReference>
<dbReference type="PANTHER" id="PTHR37023">
    <property type="entry name" value="TRANSPOSASE"/>
    <property type="match status" value="1"/>
</dbReference>
<dbReference type="InterPro" id="IPR007069">
    <property type="entry name" value="Transposase_32"/>
</dbReference>
<dbReference type="Pfam" id="PF04986">
    <property type="entry name" value="Y2_Tnp"/>
    <property type="match status" value="1"/>
</dbReference>
<protein>
    <submittedName>
        <fullName evidence="2">Transposase</fullName>
    </submittedName>
</protein>
<reference evidence="3" key="1">
    <citation type="submission" date="2017-10" db="EMBL/GenBank/DDBJ databases">
        <authorList>
            <person name="Frank J."/>
        </authorList>
    </citation>
    <scope>NUCLEOTIDE SEQUENCE [LARGE SCALE GENOMIC DNA]</scope>
</reference>
<dbReference type="KEGG" id="kst:KSMBR1_4011"/>
<evidence type="ECO:0000313" key="3">
    <source>
        <dbReference type="Proteomes" id="UP000221734"/>
    </source>
</evidence>
<name>A0A2C9CLK5_KUEST</name>
<dbReference type="Proteomes" id="UP000221734">
    <property type="component" value="Chromosome Kuenenia_stuttgartiensis_MBR1"/>
</dbReference>
<accession>A0A2C9CLK5</accession>
<sequence>MSCQIGIIQFHLTKLIKIPNYFWTVPKVSKRPLKGGYIVVLQTHGRSGQYNPHLHIIASSGGLDEERQRWEHLSYLPYKMLHKKWQWYLLEMMRKELDTEEIEKIVDACYRCYPEGFVANVQKGEVPERYESLARYVAKYVVSPPISLRRIDEYDGRRVTYHYRSHEMQRVKKERVSVYRFIGRMIQHVLPKGFKRIRYYGVQAAKIYEQIKVIVREALKRIGREVVGAVKIIGRKSYQERYRASTGQDPFVCEHCGREMELNVIWHPKYGIIYNEIEEIMRGKYEPKEEKVIKPEGDGGTIRPTPRRVQIPLFSM</sequence>
<dbReference type="GO" id="GO:0006313">
    <property type="term" value="P:DNA transposition"/>
    <property type="evidence" value="ECO:0007669"/>
    <property type="project" value="InterPro"/>
</dbReference>